<name>A0ABS0YS83_9BACT</name>
<keyword evidence="2" id="KW-1185">Reference proteome</keyword>
<protein>
    <submittedName>
        <fullName evidence="1">Uncharacterized protein</fullName>
    </submittedName>
</protein>
<evidence type="ECO:0000313" key="1">
    <source>
        <dbReference type="EMBL" id="MBJ6800390.1"/>
    </source>
</evidence>
<gene>
    <name evidence="1" type="ORF">JFN90_09610</name>
</gene>
<dbReference type="RefSeq" id="WP_199394901.1">
    <property type="nucleotide sequence ID" value="NZ_JAEMHK010000006.1"/>
</dbReference>
<proteinExistence type="predicted"/>
<reference evidence="1 2" key="1">
    <citation type="submission" date="2020-12" db="EMBL/GenBank/DDBJ databases">
        <title>Geomonas sp. Red259, isolated from paddy soil.</title>
        <authorList>
            <person name="Xu Z."/>
            <person name="Zhang Z."/>
            <person name="Masuda Y."/>
            <person name="Itoh H."/>
            <person name="Senoo K."/>
        </authorList>
    </citation>
    <scope>NUCLEOTIDE SEQUENCE [LARGE SCALE GENOMIC DNA]</scope>
    <source>
        <strain evidence="1 2">Red259</strain>
    </source>
</reference>
<organism evidence="1 2">
    <name type="scientific">Geomonas propionica</name>
    <dbReference type="NCBI Taxonomy" id="2798582"/>
    <lineage>
        <taxon>Bacteria</taxon>
        <taxon>Pseudomonadati</taxon>
        <taxon>Thermodesulfobacteriota</taxon>
        <taxon>Desulfuromonadia</taxon>
        <taxon>Geobacterales</taxon>
        <taxon>Geobacteraceae</taxon>
        <taxon>Geomonas</taxon>
    </lineage>
</organism>
<dbReference type="Proteomes" id="UP000641025">
    <property type="component" value="Unassembled WGS sequence"/>
</dbReference>
<accession>A0ABS0YS83</accession>
<dbReference type="EMBL" id="JAEMHK010000006">
    <property type="protein sequence ID" value="MBJ6800390.1"/>
    <property type="molecule type" value="Genomic_DNA"/>
</dbReference>
<evidence type="ECO:0000313" key="2">
    <source>
        <dbReference type="Proteomes" id="UP000641025"/>
    </source>
</evidence>
<sequence length="60" mass="7039">MFLMLESNPDRRTHLSPKQQPLLDREANFVPRHDLRMPMPPRQVRLFIGEGLFCPDAPLL</sequence>
<comment type="caution">
    <text evidence="1">The sequence shown here is derived from an EMBL/GenBank/DDBJ whole genome shotgun (WGS) entry which is preliminary data.</text>
</comment>